<accession>A0A0R3VY48</accession>
<protein>
    <submittedName>
        <fullName evidence="4">Aryl hydrocarbon receptor nuclear translocator</fullName>
    </submittedName>
</protein>
<sequence length="184" mass="20263">RGGFGFNKGRSNHLSGQGSFRPGVGSIPRPCGGVWRSAPHAGLRTTYPPSQPLIYQDPPPSSLQQVFLRPSLLESQALVSQQTFSRQPVQFMQQSTSFAPWNIASIPYAYCGPQMPRWQFMNSNYSSQQTMVPQGIPLSRPRQQVVQELHSANYEGNLDGVVEPTPLPAFTTGTPPRQEDPPAL</sequence>
<feature type="region of interest" description="Disordered" evidence="1">
    <location>
        <begin position="156"/>
        <end position="184"/>
    </location>
</feature>
<organism evidence="4">
    <name type="scientific">Taenia asiatica</name>
    <name type="common">Asian tapeworm</name>
    <dbReference type="NCBI Taxonomy" id="60517"/>
    <lineage>
        <taxon>Eukaryota</taxon>
        <taxon>Metazoa</taxon>
        <taxon>Spiralia</taxon>
        <taxon>Lophotrochozoa</taxon>
        <taxon>Platyhelminthes</taxon>
        <taxon>Cestoda</taxon>
        <taxon>Eucestoda</taxon>
        <taxon>Cyclophyllidea</taxon>
        <taxon>Taeniidae</taxon>
        <taxon>Taenia</taxon>
    </lineage>
</organism>
<evidence type="ECO:0000313" key="2">
    <source>
        <dbReference type="EMBL" id="VDK24922.1"/>
    </source>
</evidence>
<gene>
    <name evidence="2" type="ORF">TASK_LOCUS2343</name>
</gene>
<dbReference type="WBParaSite" id="TASK_0000234201-mRNA-1">
    <property type="protein sequence ID" value="TASK_0000234201-mRNA-1"/>
    <property type="gene ID" value="TASK_0000234201"/>
</dbReference>
<dbReference type="AlphaFoldDB" id="A0A0R3VY48"/>
<dbReference type="STRING" id="60517.A0A0R3VY48"/>
<name>A0A0R3VY48_TAEAS</name>
<feature type="region of interest" description="Disordered" evidence="1">
    <location>
        <begin position="1"/>
        <end position="25"/>
    </location>
</feature>
<evidence type="ECO:0000256" key="1">
    <source>
        <dbReference type="SAM" id="MobiDB-lite"/>
    </source>
</evidence>
<keyword evidence="3" id="KW-1185">Reference proteome</keyword>
<reference evidence="2 3" key="2">
    <citation type="submission" date="2018-11" db="EMBL/GenBank/DDBJ databases">
        <authorList>
            <consortium name="Pathogen Informatics"/>
        </authorList>
    </citation>
    <scope>NUCLEOTIDE SEQUENCE [LARGE SCALE GENOMIC DNA]</scope>
</reference>
<dbReference type="Proteomes" id="UP000282613">
    <property type="component" value="Unassembled WGS sequence"/>
</dbReference>
<dbReference type="EMBL" id="UYRS01001486">
    <property type="protein sequence ID" value="VDK24922.1"/>
    <property type="molecule type" value="Genomic_DNA"/>
</dbReference>
<proteinExistence type="predicted"/>
<evidence type="ECO:0000313" key="4">
    <source>
        <dbReference type="WBParaSite" id="TASK_0000234201-mRNA-1"/>
    </source>
</evidence>
<reference evidence="4" key="1">
    <citation type="submission" date="2017-02" db="UniProtKB">
        <authorList>
            <consortium name="WormBaseParasite"/>
        </authorList>
    </citation>
    <scope>IDENTIFICATION</scope>
</reference>
<evidence type="ECO:0000313" key="3">
    <source>
        <dbReference type="Proteomes" id="UP000282613"/>
    </source>
</evidence>